<organism evidence="2 3">
    <name type="scientific">Oryzias latipes</name>
    <name type="common">Japanese rice fish</name>
    <name type="synonym">Japanese killifish</name>
    <dbReference type="NCBI Taxonomy" id="8090"/>
    <lineage>
        <taxon>Eukaryota</taxon>
        <taxon>Metazoa</taxon>
        <taxon>Chordata</taxon>
        <taxon>Craniata</taxon>
        <taxon>Vertebrata</taxon>
        <taxon>Euteleostomi</taxon>
        <taxon>Actinopterygii</taxon>
        <taxon>Neopterygii</taxon>
        <taxon>Teleostei</taxon>
        <taxon>Neoteleostei</taxon>
        <taxon>Acanthomorphata</taxon>
        <taxon>Ovalentaria</taxon>
        <taxon>Atherinomorphae</taxon>
        <taxon>Beloniformes</taxon>
        <taxon>Adrianichthyidae</taxon>
        <taxon>Oryziinae</taxon>
        <taxon>Oryzias</taxon>
    </lineage>
</organism>
<keyword evidence="3" id="KW-1185">Reference proteome</keyword>
<dbReference type="Gene3D" id="2.60.200.20">
    <property type="match status" value="1"/>
</dbReference>
<dbReference type="GO" id="GO:0003906">
    <property type="term" value="F:DNA-(apurinic or apyrimidinic site) endonuclease activity"/>
    <property type="evidence" value="ECO:0007669"/>
    <property type="project" value="InterPro"/>
</dbReference>
<dbReference type="Bgee" id="ENSORLG00000027448">
    <property type="expression patterns" value="Expressed in ovary and 15 other cell types or tissues"/>
</dbReference>
<dbReference type="GeneTree" id="ENSGT01060000249238"/>
<evidence type="ECO:0008006" key="4">
    <source>
        <dbReference type="Google" id="ProtNLM"/>
    </source>
</evidence>
<evidence type="ECO:0000313" key="2">
    <source>
        <dbReference type="Ensembl" id="ENSORLP00000041372.1"/>
    </source>
</evidence>
<accession>A0A3B3IB60</accession>
<evidence type="ECO:0000256" key="1">
    <source>
        <dbReference type="SAM" id="MobiDB-lite"/>
    </source>
</evidence>
<dbReference type="GO" id="GO:0006302">
    <property type="term" value="P:double-strand break repair"/>
    <property type="evidence" value="ECO:0007669"/>
    <property type="project" value="InterPro"/>
</dbReference>
<dbReference type="Ensembl" id="ENSORLT00000045783.1">
    <property type="protein sequence ID" value="ENSORLP00000041372.1"/>
    <property type="gene ID" value="ENSORLG00000027448.1"/>
</dbReference>
<name>A0A3B3IB60_ORYLA</name>
<dbReference type="InParanoid" id="A0A3B3IB60"/>
<dbReference type="SUPFAM" id="SSF49879">
    <property type="entry name" value="SMAD/FHA domain"/>
    <property type="match status" value="1"/>
</dbReference>
<dbReference type="PANTHER" id="PTHR21315:SF2">
    <property type="entry name" value="APRATAXIN AND PNK-LIKE FACTOR"/>
    <property type="match status" value="1"/>
</dbReference>
<dbReference type="InterPro" id="IPR008984">
    <property type="entry name" value="SMAD_FHA_dom_sf"/>
</dbReference>
<dbReference type="PANTHER" id="PTHR21315">
    <property type="entry name" value="APRATAXIN AND PNK-LIKE FACTOR-RELATED"/>
    <property type="match status" value="1"/>
</dbReference>
<evidence type="ECO:0000313" key="3">
    <source>
        <dbReference type="Proteomes" id="UP000001038"/>
    </source>
</evidence>
<reference evidence="2" key="3">
    <citation type="submission" date="2025-09" db="UniProtKB">
        <authorList>
            <consortium name="Ensembl"/>
        </authorList>
    </citation>
    <scope>IDENTIFICATION</scope>
    <source>
        <strain evidence="2">Hd-rR</strain>
    </source>
</reference>
<sequence>MSGFLLVPVDGGNPVPVPPGETLLGRGPLLTTHANPCFIQASLSSEPRPLPQGSWYTLRDGELLSLLPGRLVFRVEAVGSRYSRRVWAAPLLFEAGIKQTEEDPPADEELLLQELPHVSVSCRSIRSAEEEEQLPASGEGQEGPAGEEGAESDGRSRQVGAPPTPLCQALR</sequence>
<proteinExistence type="predicted"/>
<dbReference type="InterPro" id="IPR039253">
    <property type="entry name" value="APLF"/>
</dbReference>
<protein>
    <recommendedName>
        <fullName evidence="4">PNK FHA domain-containing protein</fullName>
    </recommendedName>
</protein>
<feature type="region of interest" description="Disordered" evidence="1">
    <location>
        <begin position="122"/>
        <end position="171"/>
    </location>
</feature>
<dbReference type="STRING" id="8090.ENSORLP00000041372"/>
<dbReference type="Proteomes" id="UP000001038">
    <property type="component" value="Chromosome 1"/>
</dbReference>
<feature type="compositionally biased region" description="Low complexity" evidence="1">
    <location>
        <begin position="135"/>
        <end position="144"/>
    </location>
</feature>
<reference evidence="2 3" key="1">
    <citation type="journal article" date="2007" name="Nature">
        <title>The medaka draft genome and insights into vertebrate genome evolution.</title>
        <authorList>
            <person name="Kasahara M."/>
            <person name="Naruse K."/>
            <person name="Sasaki S."/>
            <person name="Nakatani Y."/>
            <person name="Qu W."/>
            <person name="Ahsan B."/>
            <person name="Yamada T."/>
            <person name="Nagayasu Y."/>
            <person name="Doi K."/>
            <person name="Kasai Y."/>
            <person name="Jindo T."/>
            <person name="Kobayashi D."/>
            <person name="Shimada A."/>
            <person name="Toyoda A."/>
            <person name="Kuroki Y."/>
            <person name="Fujiyama A."/>
            <person name="Sasaki T."/>
            <person name="Shimizu A."/>
            <person name="Asakawa S."/>
            <person name="Shimizu N."/>
            <person name="Hashimoto S."/>
            <person name="Yang J."/>
            <person name="Lee Y."/>
            <person name="Matsushima K."/>
            <person name="Sugano S."/>
            <person name="Sakaizumi M."/>
            <person name="Narita T."/>
            <person name="Ohishi K."/>
            <person name="Haga S."/>
            <person name="Ohta F."/>
            <person name="Nomoto H."/>
            <person name="Nogata K."/>
            <person name="Morishita T."/>
            <person name="Endo T."/>
            <person name="Shin-I T."/>
            <person name="Takeda H."/>
            <person name="Morishita S."/>
            <person name="Kohara Y."/>
        </authorList>
    </citation>
    <scope>NUCLEOTIDE SEQUENCE [LARGE SCALE GENOMIC DNA]</scope>
    <source>
        <strain evidence="2 3">Hd-rR</strain>
    </source>
</reference>
<dbReference type="GO" id="GO:0008408">
    <property type="term" value="F:3'-5' exonuclease activity"/>
    <property type="evidence" value="ECO:0007669"/>
    <property type="project" value="InterPro"/>
</dbReference>
<reference evidence="2" key="2">
    <citation type="submission" date="2025-08" db="UniProtKB">
        <authorList>
            <consortium name="Ensembl"/>
        </authorList>
    </citation>
    <scope>IDENTIFICATION</scope>
    <source>
        <strain evidence="2">Hd-rR</strain>
    </source>
</reference>
<dbReference type="AlphaFoldDB" id="A0A3B3IB60"/>